<proteinExistence type="predicted"/>
<gene>
    <name evidence="1" type="ORF">DGYR_LOCUS1836</name>
</gene>
<protein>
    <submittedName>
        <fullName evidence="1">DgyrCDS1967</fullName>
    </submittedName>
</protein>
<evidence type="ECO:0000313" key="1">
    <source>
        <dbReference type="EMBL" id="CAD5112748.1"/>
    </source>
</evidence>
<evidence type="ECO:0000313" key="2">
    <source>
        <dbReference type="Proteomes" id="UP000549394"/>
    </source>
</evidence>
<dbReference type="AlphaFoldDB" id="A0A7I8VBP2"/>
<keyword evidence="2" id="KW-1185">Reference proteome</keyword>
<reference evidence="1 2" key="1">
    <citation type="submission" date="2020-08" db="EMBL/GenBank/DDBJ databases">
        <authorList>
            <person name="Hejnol A."/>
        </authorList>
    </citation>
    <scope>NUCLEOTIDE SEQUENCE [LARGE SCALE GENOMIC DNA]</scope>
</reference>
<name>A0A7I8VBP2_9ANNE</name>
<organism evidence="1 2">
    <name type="scientific">Dimorphilus gyrociliatus</name>
    <dbReference type="NCBI Taxonomy" id="2664684"/>
    <lineage>
        <taxon>Eukaryota</taxon>
        <taxon>Metazoa</taxon>
        <taxon>Spiralia</taxon>
        <taxon>Lophotrochozoa</taxon>
        <taxon>Annelida</taxon>
        <taxon>Polychaeta</taxon>
        <taxon>Polychaeta incertae sedis</taxon>
        <taxon>Dinophilidae</taxon>
        <taxon>Dimorphilus</taxon>
    </lineage>
</organism>
<sequence>MKKVERIQAMDENYLESDVDGKNSCLDSIEKSIENFAMKKDNMALEFDRLQFKMKRNYLRIYRLREFADVCQELAERNLFKDFIESITYFVAHVVDYVKQEPKFSSFNRSVHGLKMFLTTNDYLNKEEDISYYMFRLNIMQRFGLDESSILFVYFLCELITWAKVFQRTQSELDDKEKTTVIRWLKVSKDRLNSIEYEKFHNFIAIAENYLRREWNVKKETYSEIRMEDSWNRHKEEELEYCITKLHSMAGAAN</sequence>
<accession>A0A7I8VBP2</accession>
<dbReference type="Proteomes" id="UP000549394">
    <property type="component" value="Unassembled WGS sequence"/>
</dbReference>
<comment type="caution">
    <text evidence="1">The sequence shown here is derived from an EMBL/GenBank/DDBJ whole genome shotgun (WGS) entry which is preliminary data.</text>
</comment>
<dbReference type="EMBL" id="CAJFCJ010000002">
    <property type="protein sequence ID" value="CAD5112748.1"/>
    <property type="molecule type" value="Genomic_DNA"/>
</dbReference>